<gene>
    <name evidence="1" type="ORF">MYCIT1_LOCUS14905</name>
</gene>
<comment type="caution">
    <text evidence="1">The sequence shown here is derived from an EMBL/GenBank/DDBJ whole genome shotgun (WGS) entry which is preliminary data.</text>
</comment>
<protein>
    <submittedName>
        <fullName evidence="1">Uncharacterized protein</fullName>
    </submittedName>
</protein>
<reference evidence="1" key="1">
    <citation type="submission" date="2023-11" db="EMBL/GenBank/DDBJ databases">
        <authorList>
            <person name="De Vega J J."/>
            <person name="De Vega J J."/>
        </authorList>
    </citation>
    <scope>NUCLEOTIDE SEQUENCE</scope>
</reference>
<keyword evidence="2" id="KW-1185">Reference proteome</keyword>
<evidence type="ECO:0000313" key="2">
    <source>
        <dbReference type="Proteomes" id="UP001295794"/>
    </source>
</evidence>
<proteinExistence type="predicted"/>
<sequence length="152" mass="17386">MFVDRERIPSASITTTGHSNIYLQLLSGFHKLDQIHAIDEGFDSRWRYALVMAEHDYKNDEIELLSGLQDLHTVDGYLGGVNNGRGMGVYLAWLLPFPMRSFIPIDPHHHQTLRALLNDIEPQVDPAEEEDGPEEYFAWFSDEEEVAGGDEW</sequence>
<accession>A0AAD2H846</accession>
<name>A0AAD2H846_9AGAR</name>
<evidence type="ECO:0000313" key="1">
    <source>
        <dbReference type="EMBL" id="CAK5270466.1"/>
    </source>
</evidence>
<dbReference type="AlphaFoldDB" id="A0AAD2H846"/>
<dbReference type="Proteomes" id="UP001295794">
    <property type="component" value="Unassembled WGS sequence"/>
</dbReference>
<dbReference type="EMBL" id="CAVNYO010000167">
    <property type="protein sequence ID" value="CAK5270466.1"/>
    <property type="molecule type" value="Genomic_DNA"/>
</dbReference>
<organism evidence="1 2">
    <name type="scientific">Mycena citricolor</name>
    <dbReference type="NCBI Taxonomy" id="2018698"/>
    <lineage>
        <taxon>Eukaryota</taxon>
        <taxon>Fungi</taxon>
        <taxon>Dikarya</taxon>
        <taxon>Basidiomycota</taxon>
        <taxon>Agaricomycotina</taxon>
        <taxon>Agaricomycetes</taxon>
        <taxon>Agaricomycetidae</taxon>
        <taxon>Agaricales</taxon>
        <taxon>Marasmiineae</taxon>
        <taxon>Mycenaceae</taxon>
        <taxon>Mycena</taxon>
    </lineage>
</organism>